<dbReference type="AlphaFoldDB" id="A0A1I1JQC7"/>
<reference evidence="6 7" key="1">
    <citation type="submission" date="2016-10" db="EMBL/GenBank/DDBJ databases">
        <authorList>
            <person name="de Groot N.N."/>
        </authorList>
    </citation>
    <scope>NUCLEOTIDE SEQUENCE [LARGE SCALE GENOMIC DNA]</scope>
    <source>
        <strain evidence="6 7">AR67</strain>
    </source>
</reference>
<organism evidence="6 7">
    <name type="scientific">Ruminococcus albus</name>
    <dbReference type="NCBI Taxonomy" id="1264"/>
    <lineage>
        <taxon>Bacteria</taxon>
        <taxon>Bacillati</taxon>
        <taxon>Bacillota</taxon>
        <taxon>Clostridia</taxon>
        <taxon>Eubacteriales</taxon>
        <taxon>Oscillospiraceae</taxon>
        <taxon>Ruminococcus</taxon>
    </lineage>
</organism>
<name>A0A1I1JQC7_RUMAL</name>
<dbReference type="RefSeq" id="WP_074961266.1">
    <property type="nucleotide sequence ID" value="NZ_FOKQ01000014.1"/>
</dbReference>
<dbReference type="GO" id="GO:0003677">
    <property type="term" value="F:DNA binding"/>
    <property type="evidence" value="ECO:0007669"/>
    <property type="project" value="UniProtKB-KW"/>
</dbReference>
<comment type="similarity">
    <text evidence="1">Belongs to the LysR transcriptional regulatory family.</text>
</comment>
<dbReference type="InterPro" id="IPR005119">
    <property type="entry name" value="LysR_subst-bd"/>
</dbReference>
<evidence type="ECO:0000256" key="3">
    <source>
        <dbReference type="ARBA" id="ARBA00023125"/>
    </source>
</evidence>
<evidence type="ECO:0000313" key="6">
    <source>
        <dbReference type="EMBL" id="SFC50595.1"/>
    </source>
</evidence>
<evidence type="ECO:0000313" key="7">
    <source>
        <dbReference type="Proteomes" id="UP000182192"/>
    </source>
</evidence>
<dbReference type="Pfam" id="PF00126">
    <property type="entry name" value="HTH_1"/>
    <property type="match status" value="1"/>
</dbReference>
<dbReference type="Gene3D" id="3.40.190.290">
    <property type="match status" value="1"/>
</dbReference>
<dbReference type="InterPro" id="IPR050950">
    <property type="entry name" value="HTH-type_LysR_regulators"/>
</dbReference>
<proteinExistence type="inferred from homology"/>
<dbReference type="GO" id="GO:0003700">
    <property type="term" value="F:DNA-binding transcription factor activity"/>
    <property type="evidence" value="ECO:0007669"/>
    <property type="project" value="InterPro"/>
</dbReference>
<dbReference type="PANTHER" id="PTHR30419">
    <property type="entry name" value="HTH-TYPE TRANSCRIPTIONAL REGULATOR YBHD"/>
    <property type="match status" value="1"/>
</dbReference>
<feature type="domain" description="HTH lysR-type" evidence="5">
    <location>
        <begin position="1"/>
        <end position="57"/>
    </location>
</feature>
<accession>A0A1I1JQC7</accession>
<dbReference type="SUPFAM" id="SSF46785">
    <property type="entry name" value="Winged helix' DNA-binding domain"/>
    <property type="match status" value="1"/>
</dbReference>
<keyword evidence="2" id="KW-0805">Transcription regulation</keyword>
<sequence>MELRLLEYFLTVVREENISRAAEVLHVTQPTLSRQMKELEDELHTTLFIRGKRLTLTDSGVMLRRRAEEVVTLMKKIDSDFQEQEEISGIISVGSGGLKAAEILPELISHFRERYPLVSFDILTGTADRVKEKLEHGLLDFGILLEPVDIEKFDYIRLPSKETWGLLMPADHPLAKEKAITRKQLKGLPLVVTSRIALKSEIEEWLRCPVSELDIVATMNLINNVAPLAERGIACVLTIEGAVDLYDPAKLTFRPLTPELSFTSVLAWKKLSPYSGAAGKFLEYIKSIHSEHT</sequence>
<evidence type="ECO:0000256" key="2">
    <source>
        <dbReference type="ARBA" id="ARBA00023015"/>
    </source>
</evidence>
<evidence type="ECO:0000259" key="5">
    <source>
        <dbReference type="PROSITE" id="PS50931"/>
    </source>
</evidence>
<protein>
    <submittedName>
        <fullName evidence="6">DNA-binding transcriptional regulator, LysR family</fullName>
    </submittedName>
</protein>
<dbReference type="FunFam" id="1.10.10.10:FF:000001">
    <property type="entry name" value="LysR family transcriptional regulator"/>
    <property type="match status" value="1"/>
</dbReference>
<gene>
    <name evidence="6" type="ORF">SAMN02910406_01831</name>
</gene>
<keyword evidence="4" id="KW-0804">Transcription</keyword>
<dbReference type="OrthoDB" id="9803714at2"/>
<dbReference type="InterPro" id="IPR036390">
    <property type="entry name" value="WH_DNA-bd_sf"/>
</dbReference>
<dbReference type="PANTHER" id="PTHR30419:SF8">
    <property type="entry name" value="NITROGEN ASSIMILATION TRANSCRIPTIONAL ACTIVATOR-RELATED"/>
    <property type="match status" value="1"/>
</dbReference>
<evidence type="ECO:0000256" key="4">
    <source>
        <dbReference type="ARBA" id="ARBA00023163"/>
    </source>
</evidence>
<dbReference type="Gene3D" id="1.10.10.10">
    <property type="entry name" value="Winged helix-like DNA-binding domain superfamily/Winged helix DNA-binding domain"/>
    <property type="match status" value="1"/>
</dbReference>
<keyword evidence="3 6" id="KW-0238">DNA-binding</keyword>
<dbReference type="GO" id="GO:0005829">
    <property type="term" value="C:cytosol"/>
    <property type="evidence" value="ECO:0007669"/>
    <property type="project" value="TreeGrafter"/>
</dbReference>
<dbReference type="PRINTS" id="PR00039">
    <property type="entry name" value="HTHLYSR"/>
</dbReference>
<dbReference type="EMBL" id="FOKQ01000014">
    <property type="protein sequence ID" value="SFC50595.1"/>
    <property type="molecule type" value="Genomic_DNA"/>
</dbReference>
<dbReference type="Proteomes" id="UP000182192">
    <property type="component" value="Unassembled WGS sequence"/>
</dbReference>
<dbReference type="CDD" id="cd05466">
    <property type="entry name" value="PBP2_LTTR_substrate"/>
    <property type="match status" value="1"/>
</dbReference>
<dbReference type="PROSITE" id="PS50931">
    <property type="entry name" value="HTH_LYSR"/>
    <property type="match status" value="1"/>
</dbReference>
<dbReference type="Pfam" id="PF03466">
    <property type="entry name" value="LysR_substrate"/>
    <property type="match status" value="1"/>
</dbReference>
<evidence type="ECO:0000256" key="1">
    <source>
        <dbReference type="ARBA" id="ARBA00009437"/>
    </source>
</evidence>
<dbReference type="InterPro" id="IPR036388">
    <property type="entry name" value="WH-like_DNA-bd_sf"/>
</dbReference>
<dbReference type="SUPFAM" id="SSF53850">
    <property type="entry name" value="Periplasmic binding protein-like II"/>
    <property type="match status" value="1"/>
</dbReference>
<dbReference type="InterPro" id="IPR000847">
    <property type="entry name" value="LysR_HTH_N"/>
</dbReference>